<name>A0A369JR26_HYPMA</name>
<dbReference type="EMBL" id="LUEZ02000055">
    <property type="protein sequence ID" value="RDB21246.1"/>
    <property type="molecule type" value="Genomic_DNA"/>
</dbReference>
<evidence type="ECO:0000313" key="2">
    <source>
        <dbReference type="Proteomes" id="UP000076154"/>
    </source>
</evidence>
<protein>
    <submittedName>
        <fullName evidence="1">Uncharacterized protein</fullName>
    </submittedName>
</protein>
<dbReference type="InParanoid" id="A0A369JR26"/>
<reference evidence="1" key="1">
    <citation type="submission" date="2018-04" db="EMBL/GenBank/DDBJ databases">
        <title>Whole genome sequencing of Hypsizygus marmoreus.</title>
        <authorList>
            <person name="Choi I.-G."/>
            <person name="Min B."/>
            <person name="Kim J.-G."/>
            <person name="Kim S."/>
            <person name="Oh Y.-L."/>
            <person name="Kong W.-S."/>
            <person name="Park H."/>
            <person name="Jeong J."/>
            <person name="Song E.-S."/>
        </authorList>
    </citation>
    <scope>NUCLEOTIDE SEQUENCE [LARGE SCALE GENOMIC DNA]</scope>
    <source>
        <strain evidence="1">51987-8</strain>
    </source>
</reference>
<comment type="caution">
    <text evidence="1">The sequence shown here is derived from an EMBL/GenBank/DDBJ whole genome shotgun (WGS) entry which is preliminary data.</text>
</comment>
<gene>
    <name evidence="1" type="ORF">Hypma_011369</name>
</gene>
<sequence>MNCQNNFNTYEGLAQSFVTTGHHMCLCLRVLGVVYRDRIPHHEWFIEQLSQDLSSVFGFYTTHFPLSTSLLSSALV</sequence>
<evidence type="ECO:0000313" key="1">
    <source>
        <dbReference type="EMBL" id="RDB21246.1"/>
    </source>
</evidence>
<dbReference type="Proteomes" id="UP000076154">
    <property type="component" value="Unassembled WGS sequence"/>
</dbReference>
<keyword evidence="2" id="KW-1185">Reference proteome</keyword>
<organism evidence="1 2">
    <name type="scientific">Hypsizygus marmoreus</name>
    <name type="common">White beech mushroom</name>
    <name type="synonym">Agaricus marmoreus</name>
    <dbReference type="NCBI Taxonomy" id="39966"/>
    <lineage>
        <taxon>Eukaryota</taxon>
        <taxon>Fungi</taxon>
        <taxon>Dikarya</taxon>
        <taxon>Basidiomycota</taxon>
        <taxon>Agaricomycotina</taxon>
        <taxon>Agaricomycetes</taxon>
        <taxon>Agaricomycetidae</taxon>
        <taxon>Agaricales</taxon>
        <taxon>Tricholomatineae</taxon>
        <taxon>Lyophyllaceae</taxon>
        <taxon>Hypsizygus</taxon>
    </lineage>
</organism>
<proteinExistence type="predicted"/>
<dbReference type="AlphaFoldDB" id="A0A369JR26"/>
<accession>A0A369JR26</accession>